<protein>
    <submittedName>
        <fullName evidence="2">Uncharacterized protein</fullName>
    </submittedName>
</protein>
<evidence type="ECO:0000313" key="3">
    <source>
        <dbReference type="Proteomes" id="UP000823775"/>
    </source>
</evidence>
<proteinExistence type="predicted"/>
<gene>
    <name evidence="2" type="ORF">HAX54_000819</name>
</gene>
<feature type="compositionally biased region" description="Polar residues" evidence="1">
    <location>
        <begin position="28"/>
        <end position="37"/>
    </location>
</feature>
<comment type="caution">
    <text evidence="2">The sequence shown here is derived from an EMBL/GenBank/DDBJ whole genome shotgun (WGS) entry which is preliminary data.</text>
</comment>
<name>A0ABS8T2L3_DATST</name>
<dbReference type="EMBL" id="JACEIK010001029">
    <property type="protein sequence ID" value="MCD7465226.1"/>
    <property type="molecule type" value="Genomic_DNA"/>
</dbReference>
<organism evidence="2 3">
    <name type="scientific">Datura stramonium</name>
    <name type="common">Jimsonweed</name>
    <name type="synonym">Common thornapple</name>
    <dbReference type="NCBI Taxonomy" id="4076"/>
    <lineage>
        <taxon>Eukaryota</taxon>
        <taxon>Viridiplantae</taxon>
        <taxon>Streptophyta</taxon>
        <taxon>Embryophyta</taxon>
        <taxon>Tracheophyta</taxon>
        <taxon>Spermatophyta</taxon>
        <taxon>Magnoliopsida</taxon>
        <taxon>eudicotyledons</taxon>
        <taxon>Gunneridae</taxon>
        <taxon>Pentapetalae</taxon>
        <taxon>asterids</taxon>
        <taxon>lamiids</taxon>
        <taxon>Solanales</taxon>
        <taxon>Solanaceae</taxon>
        <taxon>Solanoideae</taxon>
        <taxon>Datureae</taxon>
        <taxon>Datura</taxon>
    </lineage>
</organism>
<feature type="compositionally biased region" description="Basic residues" evidence="1">
    <location>
        <begin position="40"/>
        <end position="56"/>
    </location>
</feature>
<evidence type="ECO:0000313" key="2">
    <source>
        <dbReference type="EMBL" id="MCD7465226.1"/>
    </source>
</evidence>
<accession>A0ABS8T2L3</accession>
<reference evidence="2 3" key="1">
    <citation type="journal article" date="2021" name="BMC Genomics">
        <title>Datura genome reveals duplications of psychoactive alkaloid biosynthetic genes and high mutation rate following tissue culture.</title>
        <authorList>
            <person name="Rajewski A."/>
            <person name="Carter-House D."/>
            <person name="Stajich J."/>
            <person name="Litt A."/>
        </authorList>
    </citation>
    <scope>NUCLEOTIDE SEQUENCE [LARGE SCALE GENOMIC DNA]</scope>
    <source>
        <strain evidence="2">AR-01</strain>
    </source>
</reference>
<evidence type="ECO:0000256" key="1">
    <source>
        <dbReference type="SAM" id="MobiDB-lite"/>
    </source>
</evidence>
<feature type="non-terminal residue" evidence="2">
    <location>
        <position position="66"/>
    </location>
</feature>
<feature type="non-terminal residue" evidence="2">
    <location>
        <position position="1"/>
    </location>
</feature>
<sequence length="66" mass="7348">NVGANADDFEVTLPQPAKHLRALDRHLQNTGASQVTQMLKRVKSSRSGKNVHKKLPRANLKSCQEE</sequence>
<feature type="region of interest" description="Disordered" evidence="1">
    <location>
        <begin position="28"/>
        <end position="66"/>
    </location>
</feature>
<keyword evidence="3" id="KW-1185">Reference proteome</keyword>
<dbReference type="Proteomes" id="UP000823775">
    <property type="component" value="Unassembled WGS sequence"/>
</dbReference>